<dbReference type="Pfam" id="PF12697">
    <property type="entry name" value="Abhydrolase_6"/>
    <property type="match status" value="1"/>
</dbReference>
<dbReference type="SUPFAM" id="SSF53474">
    <property type="entry name" value="alpha/beta-Hydrolases"/>
    <property type="match status" value="1"/>
</dbReference>
<protein>
    <submittedName>
        <fullName evidence="2">Alpha/beta hydrolase</fullName>
    </submittedName>
</protein>
<dbReference type="OrthoDB" id="3810256at2"/>
<keyword evidence="3" id="KW-1185">Reference proteome</keyword>
<dbReference type="PANTHER" id="PTHR11614">
    <property type="entry name" value="PHOSPHOLIPASE-RELATED"/>
    <property type="match status" value="1"/>
</dbReference>
<evidence type="ECO:0000259" key="1">
    <source>
        <dbReference type="Pfam" id="PF12697"/>
    </source>
</evidence>
<feature type="domain" description="AB hydrolase-1" evidence="1">
    <location>
        <begin position="8"/>
        <end position="255"/>
    </location>
</feature>
<dbReference type="InterPro" id="IPR000073">
    <property type="entry name" value="AB_hydrolase_1"/>
</dbReference>
<dbReference type="GO" id="GO:0016787">
    <property type="term" value="F:hydrolase activity"/>
    <property type="evidence" value="ECO:0007669"/>
    <property type="project" value="UniProtKB-KW"/>
</dbReference>
<evidence type="ECO:0000313" key="2">
    <source>
        <dbReference type="EMBL" id="PYC65720.1"/>
    </source>
</evidence>
<evidence type="ECO:0000313" key="3">
    <source>
        <dbReference type="Proteomes" id="UP000248333"/>
    </source>
</evidence>
<sequence>MSDTPDTIVLIHGFWVTPRSWEHWVTHYQAKGFRVLTPTYPGLEVEVEAINADPSPLETLTAPQVIEHLSTVLDALPTPPIIMGHSAGGAFTQVLLDRGYGAAAVVLNSAPTEGVKVTPFSQLRSTFPVLKNPANRHRAVGFTFEQWNYAFTNTFAEDEARALYERYAIPAAGGILWDSVLANLLPGPQDIAVNYHNDQRAPLLFISGSEDHIMPPSVQRSNAAHYKADNTITEVQLYDGYAHLLPAQQGWQQIADDALDWALRHGR</sequence>
<comment type="caution">
    <text evidence="2">The sequence shown here is derived from an EMBL/GenBank/DDBJ whole genome shotgun (WGS) entry which is preliminary data.</text>
</comment>
<reference evidence="2 3" key="1">
    <citation type="submission" date="2018-03" db="EMBL/GenBank/DDBJ databases">
        <title>Bioinformatic expansion and discovery of thiopeptide antibiotics.</title>
        <authorList>
            <person name="Schwalen C.J."/>
            <person name="Hudson G.A."/>
            <person name="Mitchell D.A."/>
        </authorList>
    </citation>
    <scope>NUCLEOTIDE SEQUENCE [LARGE SCALE GENOMIC DNA]</scope>
    <source>
        <strain evidence="2 3">NRRL 8041</strain>
    </source>
</reference>
<dbReference type="AlphaFoldDB" id="A0A318NCY0"/>
<dbReference type="Proteomes" id="UP000248333">
    <property type="component" value="Unassembled WGS sequence"/>
</dbReference>
<dbReference type="EMBL" id="PYBV01000042">
    <property type="protein sequence ID" value="PYC65720.1"/>
    <property type="molecule type" value="Genomic_DNA"/>
</dbReference>
<dbReference type="InterPro" id="IPR029058">
    <property type="entry name" value="AB_hydrolase_fold"/>
</dbReference>
<dbReference type="RefSeq" id="WP_110566996.1">
    <property type="nucleotide sequence ID" value="NZ_PYBV01000042.1"/>
</dbReference>
<dbReference type="Gene3D" id="3.40.50.1820">
    <property type="entry name" value="alpha/beta hydrolase"/>
    <property type="match status" value="1"/>
</dbReference>
<accession>A0A318NCY0</accession>
<name>A0A318NCY0_9ACTN</name>
<dbReference type="InterPro" id="IPR051044">
    <property type="entry name" value="MAG_DAG_Lipase"/>
</dbReference>
<organism evidence="2 3">
    <name type="scientific">Micromonospora arborensis</name>
    <dbReference type="NCBI Taxonomy" id="2116518"/>
    <lineage>
        <taxon>Bacteria</taxon>
        <taxon>Bacillati</taxon>
        <taxon>Actinomycetota</taxon>
        <taxon>Actinomycetes</taxon>
        <taxon>Micromonosporales</taxon>
        <taxon>Micromonosporaceae</taxon>
        <taxon>Micromonospora</taxon>
    </lineage>
</organism>
<gene>
    <name evidence="2" type="ORF">C7C45_28000</name>
</gene>
<proteinExistence type="predicted"/>
<keyword evidence="2" id="KW-0378">Hydrolase</keyword>